<name>A0ABV2HUE9_9HYPH</name>
<protein>
    <submittedName>
        <fullName evidence="1">Uncharacterized protein</fullName>
    </submittedName>
</protein>
<sequence length="161" mass="17764">MLLELAVGSFRGDDAMPASFLLELRTAAESAKAVETSFRHEAARQIAVLEQDRAFAFRRLNFMQMIADAIAPAESEDIAVASAFAALRTSLGWNADSEARSQVISHFAPVALAMFRDTNGNQSANIRAALADFEQWYSETRGSVFWTLLEQQMPDTPVVDF</sequence>
<reference evidence="1 2" key="1">
    <citation type="submission" date="2024-06" db="EMBL/GenBank/DDBJ databases">
        <title>Genomic Encyclopedia of Type Strains, Phase IV (KMG-IV): sequencing the most valuable type-strain genomes for metagenomic binning, comparative biology and taxonomic classification.</title>
        <authorList>
            <person name="Goeker M."/>
        </authorList>
    </citation>
    <scope>NUCLEOTIDE SEQUENCE [LARGE SCALE GENOMIC DNA]</scope>
    <source>
        <strain evidence="1 2">DSM 29846</strain>
    </source>
</reference>
<evidence type="ECO:0000313" key="2">
    <source>
        <dbReference type="Proteomes" id="UP001549036"/>
    </source>
</evidence>
<dbReference type="RefSeq" id="WP_354415994.1">
    <property type="nucleotide sequence ID" value="NZ_JBEPLM010000005.1"/>
</dbReference>
<proteinExistence type="predicted"/>
<dbReference type="EMBL" id="JBEPLM010000005">
    <property type="protein sequence ID" value="MET3594024.1"/>
    <property type="molecule type" value="Genomic_DNA"/>
</dbReference>
<accession>A0ABV2HUE9</accession>
<gene>
    <name evidence="1" type="ORF">ABID26_003426</name>
</gene>
<comment type="caution">
    <text evidence="1">The sequence shown here is derived from an EMBL/GenBank/DDBJ whole genome shotgun (WGS) entry which is preliminary data.</text>
</comment>
<evidence type="ECO:0000313" key="1">
    <source>
        <dbReference type="EMBL" id="MET3594024.1"/>
    </source>
</evidence>
<dbReference type="Proteomes" id="UP001549036">
    <property type="component" value="Unassembled WGS sequence"/>
</dbReference>
<keyword evidence="2" id="KW-1185">Reference proteome</keyword>
<organism evidence="1 2">
    <name type="scientific">Mesorhizobium shonense</name>
    <dbReference type="NCBI Taxonomy" id="1209948"/>
    <lineage>
        <taxon>Bacteria</taxon>
        <taxon>Pseudomonadati</taxon>
        <taxon>Pseudomonadota</taxon>
        <taxon>Alphaproteobacteria</taxon>
        <taxon>Hyphomicrobiales</taxon>
        <taxon>Phyllobacteriaceae</taxon>
        <taxon>Mesorhizobium</taxon>
    </lineage>
</organism>